<evidence type="ECO:0000256" key="1">
    <source>
        <dbReference type="SAM" id="SignalP"/>
    </source>
</evidence>
<gene>
    <name evidence="2" type="ORF">SAMN04487965_2956</name>
</gene>
<name>A0A1M5FKP6_9GAMM</name>
<keyword evidence="3" id="KW-1185">Reference proteome</keyword>
<dbReference type="Proteomes" id="UP000184170">
    <property type="component" value="Unassembled WGS sequence"/>
</dbReference>
<dbReference type="STRING" id="494016.SAMN04487965_2956"/>
<reference evidence="3" key="1">
    <citation type="submission" date="2016-11" db="EMBL/GenBank/DDBJ databases">
        <authorList>
            <person name="Varghese N."/>
            <person name="Submissions S."/>
        </authorList>
    </citation>
    <scope>NUCLEOTIDE SEQUENCE [LARGE SCALE GENOMIC DNA]</scope>
    <source>
        <strain evidence="3">CGMCC 1.7063</strain>
    </source>
</reference>
<keyword evidence="1" id="KW-0732">Signal</keyword>
<organism evidence="2 3">
    <name type="scientific">Microbulbifer donghaiensis</name>
    <dbReference type="NCBI Taxonomy" id="494016"/>
    <lineage>
        <taxon>Bacteria</taxon>
        <taxon>Pseudomonadati</taxon>
        <taxon>Pseudomonadota</taxon>
        <taxon>Gammaproteobacteria</taxon>
        <taxon>Cellvibrionales</taxon>
        <taxon>Microbulbiferaceae</taxon>
        <taxon>Microbulbifer</taxon>
    </lineage>
</organism>
<feature type="chain" id="PRO_5013359200" description="Lipoprotein" evidence="1">
    <location>
        <begin position="22"/>
        <end position="160"/>
    </location>
</feature>
<dbReference type="EMBL" id="FQVA01000004">
    <property type="protein sequence ID" value="SHF92073.1"/>
    <property type="molecule type" value="Genomic_DNA"/>
</dbReference>
<evidence type="ECO:0000313" key="3">
    <source>
        <dbReference type="Proteomes" id="UP000184170"/>
    </source>
</evidence>
<accession>A0A1M5FKP6</accession>
<evidence type="ECO:0008006" key="4">
    <source>
        <dbReference type="Google" id="ProtNLM"/>
    </source>
</evidence>
<dbReference type="PROSITE" id="PS51257">
    <property type="entry name" value="PROKAR_LIPOPROTEIN"/>
    <property type="match status" value="1"/>
</dbReference>
<feature type="signal peptide" evidence="1">
    <location>
        <begin position="1"/>
        <end position="21"/>
    </location>
</feature>
<evidence type="ECO:0000313" key="2">
    <source>
        <dbReference type="EMBL" id="SHF92073.1"/>
    </source>
</evidence>
<proteinExistence type="predicted"/>
<dbReference type="AlphaFoldDB" id="A0A1M5FKP6"/>
<sequence length="160" mass="17397">MHTRAIWGRLALVLLAVTAVAACSGVRPYENPRERNLAINVVTDPGSLFGGVDAAVDIYSVDDRCQPEYLGTVALQDPLVLVGLPPDRLSYLVFTFSSSAYLGSIRGSAAFEVLMAAKAGYRYEAEVRYIDDIYNVEILEKSPGARRGVEIPLRDLASCN</sequence>
<dbReference type="RefSeq" id="WP_073276490.1">
    <property type="nucleotide sequence ID" value="NZ_FQVA01000004.1"/>
</dbReference>
<protein>
    <recommendedName>
        <fullName evidence="4">Lipoprotein</fullName>
    </recommendedName>
</protein>